<evidence type="ECO:0000256" key="11">
    <source>
        <dbReference type="ARBA" id="ARBA00023224"/>
    </source>
</evidence>
<feature type="transmembrane region" description="Helical" evidence="14">
    <location>
        <begin position="6"/>
        <end position="35"/>
    </location>
</feature>
<dbReference type="Pfam" id="PF05296">
    <property type="entry name" value="TAS2R"/>
    <property type="match status" value="1"/>
</dbReference>
<gene>
    <name evidence="16" type="primary">Tas2r116</name>
</gene>
<keyword evidence="11 13" id="KW-0807">Transducer</keyword>
<keyword evidence="9 13" id="KW-0675">Receptor</keyword>
<evidence type="ECO:0000256" key="3">
    <source>
        <dbReference type="ARBA" id="ARBA00022480"/>
    </source>
</evidence>
<evidence type="ECO:0000256" key="2">
    <source>
        <dbReference type="ARBA" id="ARBA00007376"/>
    </source>
</evidence>
<evidence type="ECO:0000256" key="7">
    <source>
        <dbReference type="ARBA" id="ARBA00023040"/>
    </source>
</evidence>
<keyword evidence="4 13" id="KW-0716">Sensory transduction</keyword>
<evidence type="ECO:0000256" key="1">
    <source>
        <dbReference type="ARBA" id="ARBA00004141"/>
    </source>
</evidence>
<dbReference type="EMBL" id="MN815143">
    <property type="protein sequence ID" value="QKE46061.1"/>
    <property type="molecule type" value="Genomic_DNA"/>
</dbReference>
<comment type="similarity">
    <text evidence="2 12">Belongs to the G-protein coupled receptor T2R family.</text>
</comment>
<reference evidence="16" key="1">
    <citation type="submission" date="2019-12" db="EMBL/GenBank/DDBJ databases">
        <title>Spalax Tas2rs.</title>
        <authorList>
            <person name="Jiao H."/>
        </authorList>
    </citation>
    <scope>NUCLEOTIDE SEQUENCE</scope>
    <source>
        <strain evidence="16">B7_1</strain>
    </source>
</reference>
<accession>A0A7S5W7S0</accession>
<dbReference type="Gene3D" id="1.20.1070.10">
    <property type="entry name" value="Rhodopsin 7-helix transmembrane proteins"/>
    <property type="match status" value="1"/>
</dbReference>
<dbReference type="GO" id="GO:0033038">
    <property type="term" value="F:bitter taste receptor activity"/>
    <property type="evidence" value="ECO:0007669"/>
    <property type="project" value="InterPro"/>
</dbReference>
<keyword evidence="10" id="KW-0325">Glycoprotein</keyword>
<sequence>MCDSLYIIFTVILIVEFIIGNLGNGFIVVVNIMDWVKTRKISSVDQILTALAISRIVLLWLVLLNWWLPVIYPGRWNSETMVRVMYSTGMGASHFSLWFATILSIFYFLKIANFSNTIFLYLKVRVKKVVTLTLLVSLVFLYLNIVVLNVYTDVLVGDHKTNSSYNSSWKSTQVSVTFLLVNTMSMFLPFALSLITFLLLIISLWKHLRRMQHSAQGCRDARTTAQVRIMQTMIASLLLYAIVFLSFLVKDWSSLMLERKLIILFSQAARTAFPSGHSCVLILANRKLRRASVSVLWWLRCRKKDAEGH</sequence>
<evidence type="ECO:0000256" key="12">
    <source>
        <dbReference type="RuleBase" id="RU004423"/>
    </source>
</evidence>
<dbReference type="FunFam" id="1.20.1070.10:FF:000042">
    <property type="entry name" value="Taste receptor type 2 member 7"/>
    <property type="match status" value="1"/>
</dbReference>
<feature type="transmembrane region" description="Helical" evidence="14">
    <location>
        <begin position="88"/>
        <end position="109"/>
    </location>
</feature>
<feature type="transmembrane region" description="Helical" evidence="14">
    <location>
        <begin position="261"/>
        <end position="284"/>
    </location>
</feature>
<dbReference type="GO" id="GO:0016020">
    <property type="term" value="C:membrane"/>
    <property type="evidence" value="ECO:0007669"/>
    <property type="project" value="UniProtKB-SubCell"/>
</dbReference>
<keyword evidence="6 14" id="KW-1133">Transmembrane helix</keyword>
<proteinExistence type="inferred from homology"/>
<evidence type="ECO:0000256" key="13">
    <source>
        <dbReference type="RuleBase" id="RU004424"/>
    </source>
</evidence>
<dbReference type="GO" id="GO:0004930">
    <property type="term" value="F:G protein-coupled receptor activity"/>
    <property type="evidence" value="ECO:0007669"/>
    <property type="project" value="UniProtKB-KW"/>
</dbReference>
<evidence type="ECO:0000256" key="14">
    <source>
        <dbReference type="SAM" id="Phobius"/>
    </source>
</evidence>
<organism evidence="16">
    <name type="scientific">Nannospalax galili</name>
    <name type="common">Northern Israeli blind subterranean mole rat</name>
    <name type="synonym">Spalax galili</name>
    <dbReference type="NCBI Taxonomy" id="1026970"/>
    <lineage>
        <taxon>Eukaryota</taxon>
        <taxon>Metazoa</taxon>
        <taxon>Chordata</taxon>
        <taxon>Craniata</taxon>
        <taxon>Vertebrata</taxon>
        <taxon>Euteleostomi</taxon>
        <taxon>Mammalia</taxon>
        <taxon>Eutheria</taxon>
        <taxon>Euarchontoglires</taxon>
        <taxon>Glires</taxon>
        <taxon>Rodentia</taxon>
        <taxon>Myomorpha</taxon>
        <taxon>Muroidea</taxon>
        <taxon>Spalacidae</taxon>
        <taxon>Spalacinae</taxon>
        <taxon>Nannospalax</taxon>
    </lineage>
</organism>
<dbReference type="SUPFAM" id="SSF81321">
    <property type="entry name" value="Family A G protein-coupled receptor-like"/>
    <property type="match status" value="1"/>
</dbReference>
<feature type="transmembrane region" description="Helical" evidence="14">
    <location>
        <begin position="47"/>
        <end position="68"/>
    </location>
</feature>
<comment type="subcellular location">
    <subcellularLocation>
        <location evidence="1 13">Membrane</location>
        <topology evidence="1 13">Multi-pass membrane protein</topology>
    </subcellularLocation>
</comment>
<dbReference type="InterPro" id="IPR017452">
    <property type="entry name" value="GPCR_Rhodpsn_7TM"/>
</dbReference>
<dbReference type="AlphaFoldDB" id="A0A7S5W7S0"/>
<keyword evidence="3 13" id="KW-0919">Taste</keyword>
<keyword evidence="5 13" id="KW-0812">Transmembrane</keyword>
<feature type="transmembrane region" description="Helical" evidence="14">
    <location>
        <begin position="229"/>
        <end position="249"/>
    </location>
</feature>
<evidence type="ECO:0000256" key="6">
    <source>
        <dbReference type="ARBA" id="ARBA00022989"/>
    </source>
</evidence>
<keyword evidence="8 13" id="KW-0472">Membrane</keyword>
<evidence type="ECO:0000256" key="9">
    <source>
        <dbReference type="ARBA" id="ARBA00023170"/>
    </source>
</evidence>
<evidence type="ECO:0000259" key="15">
    <source>
        <dbReference type="PROSITE" id="PS50262"/>
    </source>
</evidence>
<dbReference type="PROSITE" id="PS50262">
    <property type="entry name" value="G_PROTEIN_RECEP_F1_2"/>
    <property type="match status" value="1"/>
</dbReference>
<evidence type="ECO:0000256" key="10">
    <source>
        <dbReference type="ARBA" id="ARBA00023180"/>
    </source>
</evidence>
<feature type="domain" description="G-protein coupled receptors family 1 profile" evidence="15">
    <location>
        <begin position="23"/>
        <end position="249"/>
    </location>
</feature>
<name>A0A7S5W7S0_NANGA</name>
<protein>
    <recommendedName>
        <fullName evidence="13">Taste receptor type 2</fullName>
    </recommendedName>
</protein>
<feature type="transmembrane region" description="Helical" evidence="14">
    <location>
        <begin position="129"/>
        <end position="151"/>
    </location>
</feature>
<dbReference type="InterPro" id="IPR007960">
    <property type="entry name" value="TAS2R"/>
</dbReference>
<evidence type="ECO:0000256" key="8">
    <source>
        <dbReference type="ARBA" id="ARBA00023136"/>
    </source>
</evidence>
<dbReference type="CDD" id="cd15019">
    <property type="entry name" value="7tm_TAS2R14-like"/>
    <property type="match status" value="1"/>
</dbReference>
<keyword evidence="7 13" id="KW-0297">G-protein coupled receptor</keyword>
<evidence type="ECO:0000256" key="4">
    <source>
        <dbReference type="ARBA" id="ARBA00022606"/>
    </source>
</evidence>
<dbReference type="PANTHER" id="PTHR11394">
    <property type="entry name" value="TASTE RECEPTOR TYPE 2"/>
    <property type="match status" value="1"/>
</dbReference>
<feature type="transmembrane region" description="Helical" evidence="14">
    <location>
        <begin position="186"/>
        <end position="208"/>
    </location>
</feature>
<dbReference type="PANTHER" id="PTHR11394:SF51">
    <property type="entry name" value="TASTE RECEPTOR TYPE 2 MEMBER 116"/>
    <property type="match status" value="1"/>
</dbReference>
<evidence type="ECO:0000256" key="5">
    <source>
        <dbReference type="ARBA" id="ARBA00022692"/>
    </source>
</evidence>
<evidence type="ECO:0000313" key="16">
    <source>
        <dbReference type="EMBL" id="QKE46061.1"/>
    </source>
</evidence>